<comment type="caution">
    <text evidence="1">The sequence shown here is derived from an EMBL/GenBank/DDBJ whole genome shotgun (WGS) entry which is preliminary data.</text>
</comment>
<proteinExistence type="predicted"/>
<dbReference type="AlphaFoldDB" id="A0A7C0Y4I9"/>
<sequence>MELTFLKLLIFLAIIAKIEKLSFEFKIPNKTTRQAMEEVIAGKKNIEEITLEDHVSEASVKKT</sequence>
<dbReference type="Proteomes" id="UP000886289">
    <property type="component" value="Unassembled WGS sequence"/>
</dbReference>
<dbReference type="EMBL" id="DRBS01000054">
    <property type="protein sequence ID" value="HDD43489.1"/>
    <property type="molecule type" value="Genomic_DNA"/>
</dbReference>
<name>A0A7C0Y4I9_DESA2</name>
<evidence type="ECO:0000313" key="1">
    <source>
        <dbReference type="EMBL" id="HDD43489.1"/>
    </source>
</evidence>
<gene>
    <name evidence="1" type="ORF">ENG63_01315</name>
</gene>
<protein>
    <submittedName>
        <fullName evidence="1">Uncharacterized protein</fullName>
    </submittedName>
</protein>
<reference evidence="1" key="1">
    <citation type="journal article" date="2020" name="mSystems">
        <title>Genome- and Community-Level Interaction Insights into Carbon Utilization and Element Cycling Functions of Hydrothermarchaeota in Hydrothermal Sediment.</title>
        <authorList>
            <person name="Zhou Z."/>
            <person name="Liu Y."/>
            <person name="Xu W."/>
            <person name="Pan J."/>
            <person name="Luo Z.H."/>
            <person name="Li M."/>
        </authorList>
    </citation>
    <scope>NUCLEOTIDE SEQUENCE [LARGE SCALE GENOMIC DNA]</scope>
    <source>
        <strain evidence="1">HyVt-233</strain>
    </source>
</reference>
<organism evidence="1">
    <name type="scientific">Desulfofervidus auxilii</name>
    <dbReference type="NCBI Taxonomy" id="1621989"/>
    <lineage>
        <taxon>Bacteria</taxon>
        <taxon>Pseudomonadati</taxon>
        <taxon>Thermodesulfobacteriota</taxon>
        <taxon>Candidatus Desulfofervidia</taxon>
        <taxon>Candidatus Desulfofervidales</taxon>
        <taxon>Candidatus Desulfofervidaceae</taxon>
        <taxon>Candidatus Desulfofervidus</taxon>
    </lineage>
</organism>
<accession>A0A7C0Y4I9</accession>